<comment type="caution">
    <text evidence="1">The sequence shown here is derived from an EMBL/GenBank/DDBJ whole genome shotgun (WGS) entry which is preliminary data.</text>
</comment>
<protein>
    <submittedName>
        <fullName evidence="1">Uncharacterized protein</fullName>
    </submittedName>
</protein>
<reference evidence="1 2" key="1">
    <citation type="journal article" date="2016" name="MBio">
        <title>Lateral Gene Transfer in a Heavy Metal-Contaminated-Groundwater Microbial Community.</title>
        <authorList>
            <person name="Hemme C.L."/>
            <person name="Green S.J."/>
            <person name="Rishishwar L."/>
            <person name="Prakash O."/>
            <person name="Pettenato A."/>
            <person name="Chakraborty R."/>
            <person name="Deutschbauer A.M."/>
            <person name="Van Nostrand J.D."/>
            <person name="Wu L."/>
            <person name="He Z."/>
            <person name="Jordan I.K."/>
            <person name="Hazen T.C."/>
            <person name="Arkin A.P."/>
            <person name="Kostka J.E."/>
            <person name="Zhou J."/>
        </authorList>
    </citation>
    <scope>NUCLEOTIDE SEQUENCE [LARGE SCALE GENOMIC DNA]</scope>
    <source>
        <strain evidence="1 2">FW104-T7</strain>
    </source>
</reference>
<sequence>MASMMVDRSNPTRAGNRVDWSDPQLQKLLSKIEDWDLDNRDNFPREEVQVQIGWSAGGGRTAVLVWKRDKVMVLEASFPIPTAEYVRVDRFYGDGMRSVWGVVVEGRAGRRAEDCSNGVSIYWLHEC</sequence>
<accession>A0A154QLP7</accession>
<gene>
    <name evidence="1" type="ORF">RHOFW104T7_06180</name>
</gene>
<dbReference type="Proteomes" id="UP000076131">
    <property type="component" value="Unassembled WGS sequence"/>
</dbReference>
<keyword evidence="2" id="KW-1185">Reference proteome</keyword>
<dbReference type="EMBL" id="LVJS01000016">
    <property type="protein sequence ID" value="KZC24922.1"/>
    <property type="molecule type" value="Genomic_DNA"/>
</dbReference>
<evidence type="ECO:0000313" key="2">
    <source>
        <dbReference type="Proteomes" id="UP000076131"/>
    </source>
</evidence>
<organism evidence="1 2">
    <name type="scientific">Rhodanobacter thiooxydans</name>
    <dbReference type="NCBI Taxonomy" id="416169"/>
    <lineage>
        <taxon>Bacteria</taxon>
        <taxon>Pseudomonadati</taxon>
        <taxon>Pseudomonadota</taxon>
        <taxon>Gammaproteobacteria</taxon>
        <taxon>Lysobacterales</taxon>
        <taxon>Rhodanobacteraceae</taxon>
        <taxon>Rhodanobacter</taxon>
    </lineage>
</organism>
<dbReference type="STRING" id="416169.RHOFW104T7_06180"/>
<proteinExistence type="predicted"/>
<dbReference type="AlphaFoldDB" id="A0A154QLP7"/>
<name>A0A154QLP7_9GAMM</name>
<evidence type="ECO:0000313" key="1">
    <source>
        <dbReference type="EMBL" id="KZC24922.1"/>
    </source>
</evidence>